<dbReference type="EMBL" id="JAUCMX010000017">
    <property type="protein sequence ID" value="KAK3519147.1"/>
    <property type="molecule type" value="Genomic_DNA"/>
</dbReference>
<sequence length="688" mass="76246">MSASVAVYRNIYTEDRFRQTYGTESKPRERLRERLCTRSRCSPRHCLHLLKQRVPIFSWLPKYRLRKWILGDTVAGLTVGILHIPQGMAFALLTSVAPIYGLYTSFFPVVLYMLFGTGRHVSTGTFAVVSLMTGTVVEQLVPTPPDLNCSSPEGAELEDQRIGVASAIAFLSGVMMLCMFGLQLGFLSTYLSEPIVKAFTSAAAFHVTVSQLQSMLGLRLPRHTGTFSLFKTLASVMENVPHTNLAELLISLFCLAVLVPIKEVNTRFRQRLCTPIPVEILTVIIATGVAYAFSLDSKYDVQIVGHIPAGFPRPRLPALHTVPDIAGDTVAITFVGYAVSVSLAMIYADKHGYSIHPNQELLAHGISNTVSSLFTCFPSSATLATTNILESAGGYTQLSGLFTSLVVLIVLLLIGPLFYFLPKAVLACINVTSLRQMLLQFQDLPDLWRVSKIDFVVWLVTWLSVVVLNVDMGLAIGVVFSMMTVICRTQRANCTVLGRASNTEIYRPINKHNKCYEVPGLKILTYNGPIYYGNRSFFKADVSQLLGLTPERIHSCEKARKALEKREKESINTVDRGLANTSFSSENEFFKSEIAENEVQTVLIDCSSVIFVDVAGAKLFIQMCIDCQKMGVHIFLANCNESVLEILTASGLMSYMNPQHIFVTVHDAVVYIQQQREKPGSENTMIWV</sequence>
<feature type="transmembrane region" description="Helical" evidence="5">
    <location>
        <begin position="68"/>
        <end position="84"/>
    </location>
</feature>
<keyword evidence="4 5" id="KW-0472">Membrane</keyword>
<feature type="transmembrane region" description="Helical" evidence="5">
    <location>
        <begin position="401"/>
        <end position="421"/>
    </location>
</feature>
<dbReference type="PANTHER" id="PTHR11814">
    <property type="entry name" value="SULFATE TRANSPORTER"/>
    <property type="match status" value="1"/>
</dbReference>
<dbReference type="AlphaFoldDB" id="A0AAE0UVD7"/>
<gene>
    <name evidence="7" type="ORF">QTP70_018842</name>
</gene>
<accession>A0AAE0UVD7</accession>
<evidence type="ECO:0000256" key="3">
    <source>
        <dbReference type="ARBA" id="ARBA00022989"/>
    </source>
</evidence>
<comment type="subcellular location">
    <subcellularLocation>
        <location evidence="1">Membrane</location>
        <topology evidence="1">Multi-pass membrane protein</topology>
    </subcellularLocation>
</comment>
<organism evidence="7 8">
    <name type="scientific">Hemibagrus guttatus</name>
    <dbReference type="NCBI Taxonomy" id="175788"/>
    <lineage>
        <taxon>Eukaryota</taxon>
        <taxon>Metazoa</taxon>
        <taxon>Chordata</taxon>
        <taxon>Craniata</taxon>
        <taxon>Vertebrata</taxon>
        <taxon>Euteleostomi</taxon>
        <taxon>Actinopterygii</taxon>
        <taxon>Neopterygii</taxon>
        <taxon>Teleostei</taxon>
        <taxon>Ostariophysi</taxon>
        <taxon>Siluriformes</taxon>
        <taxon>Bagridae</taxon>
        <taxon>Hemibagrus</taxon>
    </lineage>
</organism>
<evidence type="ECO:0000259" key="6">
    <source>
        <dbReference type="PROSITE" id="PS50801"/>
    </source>
</evidence>
<name>A0AAE0UVD7_9TELE</name>
<dbReference type="GO" id="GO:0055085">
    <property type="term" value="P:transmembrane transport"/>
    <property type="evidence" value="ECO:0007669"/>
    <property type="project" value="InterPro"/>
</dbReference>
<dbReference type="Proteomes" id="UP001274896">
    <property type="component" value="Unassembled WGS sequence"/>
</dbReference>
<evidence type="ECO:0000256" key="5">
    <source>
        <dbReference type="SAM" id="Phobius"/>
    </source>
</evidence>
<feature type="transmembrane region" description="Helical" evidence="5">
    <location>
        <begin position="329"/>
        <end position="349"/>
    </location>
</feature>
<feature type="transmembrane region" description="Helical" evidence="5">
    <location>
        <begin position="240"/>
        <end position="260"/>
    </location>
</feature>
<dbReference type="Gene3D" id="3.30.750.24">
    <property type="entry name" value="STAS domain"/>
    <property type="match status" value="1"/>
</dbReference>
<feature type="transmembrane region" description="Helical" evidence="5">
    <location>
        <begin position="162"/>
        <end position="186"/>
    </location>
</feature>
<proteinExistence type="predicted"/>
<keyword evidence="8" id="KW-1185">Reference proteome</keyword>
<evidence type="ECO:0000256" key="4">
    <source>
        <dbReference type="ARBA" id="ARBA00023136"/>
    </source>
</evidence>
<comment type="caution">
    <text evidence="7">The sequence shown here is derived from an EMBL/GenBank/DDBJ whole genome shotgun (WGS) entry which is preliminary data.</text>
</comment>
<dbReference type="InterPro" id="IPR002645">
    <property type="entry name" value="STAS_dom"/>
</dbReference>
<dbReference type="CDD" id="cd07042">
    <property type="entry name" value="STAS_SulP_like_sulfate_transporter"/>
    <property type="match status" value="1"/>
</dbReference>
<evidence type="ECO:0000313" key="8">
    <source>
        <dbReference type="Proteomes" id="UP001274896"/>
    </source>
</evidence>
<dbReference type="GO" id="GO:0016020">
    <property type="term" value="C:membrane"/>
    <property type="evidence" value="ECO:0007669"/>
    <property type="project" value="UniProtKB-SubCell"/>
</dbReference>
<dbReference type="PROSITE" id="PS50801">
    <property type="entry name" value="STAS"/>
    <property type="match status" value="1"/>
</dbReference>
<dbReference type="InterPro" id="IPR001902">
    <property type="entry name" value="SLC26A/SulP_fam"/>
</dbReference>
<protein>
    <recommendedName>
        <fullName evidence="6">STAS domain-containing protein</fullName>
    </recommendedName>
</protein>
<dbReference type="Pfam" id="PF01740">
    <property type="entry name" value="STAS"/>
    <property type="match status" value="1"/>
</dbReference>
<feature type="transmembrane region" description="Helical" evidence="5">
    <location>
        <begin position="90"/>
        <end position="114"/>
    </location>
</feature>
<feature type="transmembrane region" description="Helical" evidence="5">
    <location>
        <begin position="272"/>
        <end position="293"/>
    </location>
</feature>
<keyword evidence="3 5" id="KW-1133">Transmembrane helix</keyword>
<dbReference type="SUPFAM" id="SSF52091">
    <property type="entry name" value="SpoIIaa-like"/>
    <property type="match status" value="1"/>
</dbReference>
<dbReference type="NCBIfam" id="TIGR00815">
    <property type="entry name" value="sulP"/>
    <property type="match status" value="1"/>
</dbReference>
<dbReference type="InterPro" id="IPR011547">
    <property type="entry name" value="SLC26A/SulP_dom"/>
</dbReference>
<reference evidence="7" key="1">
    <citation type="submission" date="2023-06" db="EMBL/GenBank/DDBJ databases">
        <title>Male Hemibagrus guttatus genome.</title>
        <authorList>
            <person name="Bian C."/>
        </authorList>
    </citation>
    <scope>NUCLEOTIDE SEQUENCE</scope>
    <source>
        <strain evidence="7">Male_cb2023</strain>
        <tissue evidence="7">Muscle</tissue>
    </source>
</reference>
<dbReference type="Pfam" id="PF00916">
    <property type="entry name" value="Sulfate_transp"/>
    <property type="match status" value="1"/>
</dbReference>
<evidence type="ECO:0000313" key="7">
    <source>
        <dbReference type="EMBL" id="KAK3519147.1"/>
    </source>
</evidence>
<feature type="domain" description="STAS" evidence="6">
    <location>
        <begin position="511"/>
        <end position="672"/>
    </location>
</feature>
<dbReference type="InterPro" id="IPR036513">
    <property type="entry name" value="STAS_dom_sf"/>
</dbReference>
<keyword evidence="2 5" id="KW-0812">Transmembrane</keyword>
<feature type="transmembrane region" description="Helical" evidence="5">
    <location>
        <begin position="455"/>
        <end position="483"/>
    </location>
</feature>
<evidence type="ECO:0000256" key="1">
    <source>
        <dbReference type="ARBA" id="ARBA00004141"/>
    </source>
</evidence>
<evidence type="ECO:0000256" key="2">
    <source>
        <dbReference type="ARBA" id="ARBA00022692"/>
    </source>
</evidence>